<name>A0A1B9F8L5_9BACT</name>
<comment type="subcellular location">
    <subcellularLocation>
        <location evidence="1 5">Bacterial flagellum basal body</location>
    </subcellularLocation>
</comment>
<dbReference type="GO" id="GO:0071978">
    <property type="term" value="P:bacterial-type flagellum-dependent swarming motility"/>
    <property type="evidence" value="ECO:0007669"/>
    <property type="project" value="TreeGrafter"/>
</dbReference>
<comment type="caution">
    <text evidence="10">The sequence shown here is derived from an EMBL/GenBank/DDBJ whole genome shotgun (WGS) entry which is preliminary data.</text>
</comment>
<dbReference type="Proteomes" id="UP000093080">
    <property type="component" value="Unassembled WGS sequence"/>
</dbReference>
<keyword evidence="10" id="KW-0969">Cilium</keyword>
<comment type="similarity">
    <text evidence="2 5">Belongs to the flagella basal body rod proteins family.</text>
</comment>
<dbReference type="InterPro" id="IPR037058">
    <property type="entry name" value="Falgellar_hook_FlgE_sf"/>
</dbReference>
<dbReference type="Pfam" id="PF06429">
    <property type="entry name" value="Flg_bbr_C"/>
    <property type="match status" value="1"/>
</dbReference>
<dbReference type="InterPro" id="IPR001444">
    <property type="entry name" value="Flag_bb_rod_N"/>
</dbReference>
<proteinExistence type="inferred from homology"/>
<evidence type="ECO:0000259" key="9">
    <source>
        <dbReference type="Pfam" id="PF22692"/>
    </source>
</evidence>
<dbReference type="OrthoDB" id="9804559at2"/>
<feature type="domain" description="Flagellar basal body rod protein N-terminal" evidence="6">
    <location>
        <begin position="7"/>
        <end position="37"/>
    </location>
</feature>
<dbReference type="GO" id="GO:0009424">
    <property type="term" value="C:bacterial-type flagellum hook"/>
    <property type="evidence" value="ECO:0007669"/>
    <property type="project" value="TreeGrafter"/>
</dbReference>
<keyword evidence="10" id="KW-0282">Flagellum</keyword>
<dbReference type="GO" id="GO:0005829">
    <property type="term" value="C:cytosol"/>
    <property type="evidence" value="ECO:0007669"/>
    <property type="project" value="TreeGrafter"/>
</dbReference>
<dbReference type="Pfam" id="PF07559">
    <property type="entry name" value="FlgE_D2"/>
    <property type="match status" value="1"/>
</dbReference>
<keyword evidence="11" id="KW-1185">Reference proteome</keyword>
<dbReference type="NCBIfam" id="TIGR03506">
    <property type="entry name" value="FlgEFG_subfam"/>
    <property type="match status" value="1"/>
</dbReference>
<dbReference type="GO" id="GO:0009425">
    <property type="term" value="C:bacterial-type flagellum basal body"/>
    <property type="evidence" value="ECO:0007669"/>
    <property type="project" value="UniProtKB-SubCell"/>
</dbReference>
<evidence type="ECO:0000256" key="5">
    <source>
        <dbReference type="RuleBase" id="RU362116"/>
    </source>
</evidence>
<reference evidence="10 11" key="1">
    <citation type="submission" date="2016-06" db="EMBL/GenBank/DDBJ databases">
        <title>Respiratory ammonification of nitrate coupled to the oxidation of elemental sulfur in deep-sea autotrophic thermophilic bacteria.</title>
        <authorList>
            <person name="Slobodkina G.B."/>
            <person name="Mardanov A.V."/>
            <person name="Ravin N.V."/>
            <person name="Frolova A.A."/>
            <person name="Viryasiv M.B."/>
            <person name="Chernyh N.A."/>
            <person name="Bonch-Osmolovskaya E.A."/>
            <person name="Slobodkin A.I."/>
        </authorList>
    </citation>
    <scope>NUCLEOTIDE SEQUENCE [LARGE SCALE GENOMIC DNA]</scope>
    <source>
        <strain evidence="10 11">S69</strain>
    </source>
</reference>
<dbReference type="PANTHER" id="PTHR30435">
    <property type="entry name" value="FLAGELLAR PROTEIN"/>
    <property type="match status" value="1"/>
</dbReference>
<dbReference type="InterPro" id="IPR053967">
    <property type="entry name" value="LlgE_F_G-like_D1"/>
</dbReference>
<dbReference type="InterPro" id="IPR010930">
    <property type="entry name" value="Flg_bb/hook_C_dom"/>
</dbReference>
<evidence type="ECO:0000259" key="7">
    <source>
        <dbReference type="Pfam" id="PF06429"/>
    </source>
</evidence>
<dbReference type="AlphaFoldDB" id="A0A1B9F8L5"/>
<comment type="function">
    <text evidence="5">A flexible structure which links the flagellar filament to the drive apparatus in the basal body.</text>
</comment>
<keyword evidence="4 5" id="KW-0975">Bacterial flagellum</keyword>
<dbReference type="STRING" id="1156395.DBT_0083"/>
<evidence type="ECO:0000256" key="3">
    <source>
        <dbReference type="ARBA" id="ARBA00019015"/>
    </source>
</evidence>
<protein>
    <recommendedName>
        <fullName evidence="3 5">Flagellar hook protein FlgE</fullName>
    </recommendedName>
</protein>
<accession>A0A1B9F8L5</accession>
<organism evidence="10 11">
    <name type="scientific">Dissulfuribacter thermophilus</name>
    <dbReference type="NCBI Taxonomy" id="1156395"/>
    <lineage>
        <taxon>Bacteria</taxon>
        <taxon>Pseudomonadati</taxon>
        <taxon>Thermodesulfobacteriota</taxon>
        <taxon>Dissulfuribacteria</taxon>
        <taxon>Dissulfuribacterales</taxon>
        <taxon>Dissulfuribacteraceae</taxon>
        <taxon>Dissulfuribacter</taxon>
    </lineage>
</organism>
<evidence type="ECO:0000313" key="10">
    <source>
        <dbReference type="EMBL" id="OCC16266.1"/>
    </source>
</evidence>
<evidence type="ECO:0000313" key="11">
    <source>
        <dbReference type="Proteomes" id="UP000093080"/>
    </source>
</evidence>
<dbReference type="InterPro" id="IPR037925">
    <property type="entry name" value="FlgE/F/G-like"/>
</dbReference>
<dbReference type="Pfam" id="PF00460">
    <property type="entry name" value="Flg_bb_rod"/>
    <property type="match status" value="1"/>
</dbReference>
<dbReference type="PROSITE" id="PS00588">
    <property type="entry name" value="FLAGELLA_BB_ROD"/>
    <property type="match status" value="1"/>
</dbReference>
<evidence type="ECO:0000259" key="6">
    <source>
        <dbReference type="Pfam" id="PF00460"/>
    </source>
</evidence>
<dbReference type="EMBL" id="MAGO01000001">
    <property type="protein sequence ID" value="OCC16266.1"/>
    <property type="molecule type" value="Genomic_DNA"/>
</dbReference>
<evidence type="ECO:0000256" key="2">
    <source>
        <dbReference type="ARBA" id="ARBA00009677"/>
    </source>
</evidence>
<dbReference type="PANTHER" id="PTHR30435:SF1">
    <property type="entry name" value="FLAGELLAR HOOK PROTEIN FLGE"/>
    <property type="match status" value="1"/>
</dbReference>
<dbReference type="Pfam" id="PF22692">
    <property type="entry name" value="LlgE_F_G_D1"/>
    <property type="match status" value="1"/>
</dbReference>
<dbReference type="InterPro" id="IPR019776">
    <property type="entry name" value="Flagellar_basal_body_rod_CS"/>
</dbReference>
<feature type="domain" description="Flagellar hook protein FlgE/F/G-like D1" evidence="9">
    <location>
        <begin position="88"/>
        <end position="155"/>
    </location>
</feature>
<gene>
    <name evidence="10" type="ORF">DBT_0083</name>
</gene>
<evidence type="ECO:0000256" key="1">
    <source>
        <dbReference type="ARBA" id="ARBA00004117"/>
    </source>
</evidence>
<evidence type="ECO:0000256" key="4">
    <source>
        <dbReference type="ARBA" id="ARBA00023143"/>
    </source>
</evidence>
<feature type="domain" description="Flagellar basal-body/hook protein C-terminal" evidence="7">
    <location>
        <begin position="453"/>
        <end position="497"/>
    </location>
</feature>
<keyword evidence="10" id="KW-0966">Cell projection</keyword>
<dbReference type="InterPro" id="IPR011491">
    <property type="entry name" value="FlgE_D2"/>
</dbReference>
<sequence length="499" mass="53569">MGLTSSLYSGVSGLSNMGTAMQVIGDNISNINTTAFKGARATFQDIMALNINTASGTSQIGRGSSMADVSPLFIQGSFESTSSPTDLAIAGNGFFIVTDPKVENSLYYTRDGQFHLDQFGYLVNPAGLRVQGWKMETQPDGSAEIIGGIQSIQISNSSPPVATTQTTLTVNLDSRTPGPVSPATLWDDWVSTDGKDAGTLTANVHYEYRTSLNIYDSLGNTHDLTIYFDRTANEREWEFLVTMNPNEDKSAAAGTPQAGMLMRGHIKFTPQGQIEAIYGQAGDPTSPIERFNGGTWEPVTYGDHNYPQLVAFFIPPTGTVNPSTGQDQSAQIIEFNFGAQATLDRTTSPPTVLKWNTDAISSTQYANRSSTIFYDQDGFGPGFLESINVDSEGVISGHYSNGRIVALAQVALARFNAPQALGKEGGNLFRQTTASGPAITGQPRTNGLGSIASNALEQSTVDLGTEFVKLITTQRAFQANSRLITTTDDMMSELLNMKR</sequence>
<dbReference type="PATRIC" id="fig|1156395.6.peg.83"/>
<dbReference type="RefSeq" id="WP_067615329.1">
    <property type="nucleotide sequence ID" value="NZ_MAGO01000001.1"/>
</dbReference>
<dbReference type="Gene3D" id="2.60.98.20">
    <property type="entry name" value="Flagellar hook protein FlgE"/>
    <property type="match status" value="1"/>
</dbReference>
<evidence type="ECO:0000259" key="8">
    <source>
        <dbReference type="Pfam" id="PF07559"/>
    </source>
</evidence>
<dbReference type="SUPFAM" id="SSF117143">
    <property type="entry name" value="Flagellar hook protein flgE"/>
    <property type="match status" value="1"/>
</dbReference>
<dbReference type="InterPro" id="IPR020013">
    <property type="entry name" value="Flagellar_FlgE/F/G"/>
</dbReference>
<feature type="domain" description="Flagellar hook protein FlgE D2" evidence="8">
    <location>
        <begin position="202"/>
        <end position="379"/>
    </location>
</feature>